<sequence length="85" mass="9414">MPFTDLKNWNCAIGYGVGSSSPLSPSFNFALELVRSSQLVASFYQHHISAKASAIAFHFLITIVASCNYNWDLKDISFILLSNLL</sequence>
<reference evidence="1" key="4">
    <citation type="submission" date="2019-03" db="UniProtKB">
        <authorList>
            <consortium name="EnsemblPlants"/>
        </authorList>
    </citation>
    <scope>IDENTIFICATION</scope>
</reference>
<reference evidence="2" key="1">
    <citation type="journal article" date="2014" name="Science">
        <title>Ancient hybridizations among the ancestral genomes of bread wheat.</title>
        <authorList>
            <consortium name="International Wheat Genome Sequencing Consortium,"/>
            <person name="Marcussen T."/>
            <person name="Sandve S.R."/>
            <person name="Heier L."/>
            <person name="Spannagl M."/>
            <person name="Pfeifer M."/>
            <person name="Jakobsen K.S."/>
            <person name="Wulff B.B."/>
            <person name="Steuernagel B."/>
            <person name="Mayer K.F."/>
            <person name="Olsen O.A."/>
        </authorList>
    </citation>
    <scope>NUCLEOTIDE SEQUENCE [LARGE SCALE GENOMIC DNA]</scope>
    <source>
        <strain evidence="2">cv. AL8/78</strain>
    </source>
</reference>
<accession>A0A453DUL5</accession>
<dbReference type="PANTHER" id="PTHR35738:SF6">
    <property type="entry name" value="BACTERIAL SURFACE ANTIGEN (D15) DOMAIN-CONTAINING PROTEIN"/>
    <property type="match status" value="1"/>
</dbReference>
<reference evidence="1" key="3">
    <citation type="journal article" date="2017" name="Nature">
        <title>Genome sequence of the progenitor of the wheat D genome Aegilops tauschii.</title>
        <authorList>
            <person name="Luo M.C."/>
            <person name="Gu Y.Q."/>
            <person name="Puiu D."/>
            <person name="Wang H."/>
            <person name="Twardziok S.O."/>
            <person name="Deal K.R."/>
            <person name="Huo N."/>
            <person name="Zhu T."/>
            <person name="Wang L."/>
            <person name="Wang Y."/>
            <person name="McGuire P.E."/>
            <person name="Liu S."/>
            <person name="Long H."/>
            <person name="Ramasamy R.K."/>
            <person name="Rodriguez J.C."/>
            <person name="Van S.L."/>
            <person name="Yuan L."/>
            <person name="Wang Z."/>
            <person name="Xia Z."/>
            <person name="Xiao L."/>
            <person name="Anderson O.D."/>
            <person name="Ouyang S."/>
            <person name="Liang Y."/>
            <person name="Zimin A.V."/>
            <person name="Pertea G."/>
            <person name="Qi P."/>
            <person name="Bennetzen J.L."/>
            <person name="Dai X."/>
            <person name="Dawson M.W."/>
            <person name="Muller H.G."/>
            <person name="Kugler K."/>
            <person name="Rivarola-Duarte L."/>
            <person name="Spannagl M."/>
            <person name="Mayer K.F.X."/>
            <person name="Lu F.H."/>
            <person name="Bevan M.W."/>
            <person name="Leroy P."/>
            <person name="Li P."/>
            <person name="You F.M."/>
            <person name="Sun Q."/>
            <person name="Liu Z."/>
            <person name="Lyons E."/>
            <person name="Wicker T."/>
            <person name="Salzberg S.L."/>
            <person name="Devos K.M."/>
            <person name="Dvorak J."/>
        </authorList>
    </citation>
    <scope>NUCLEOTIDE SEQUENCE [LARGE SCALE GENOMIC DNA]</scope>
    <source>
        <strain evidence="1">cv. AL8/78</strain>
    </source>
</reference>
<protein>
    <submittedName>
        <fullName evidence="1">Uncharacterized protein</fullName>
    </submittedName>
</protein>
<evidence type="ECO:0000313" key="2">
    <source>
        <dbReference type="Proteomes" id="UP000015105"/>
    </source>
</evidence>
<dbReference type="EnsemblPlants" id="AET3Gv20092300.18">
    <property type="protein sequence ID" value="AET3Gv20092300.18"/>
    <property type="gene ID" value="AET3Gv20092300"/>
</dbReference>
<dbReference type="Gramene" id="AET3Gv20092300.18">
    <property type="protein sequence ID" value="AET3Gv20092300.18"/>
    <property type="gene ID" value="AET3Gv20092300"/>
</dbReference>
<organism evidence="1 2">
    <name type="scientific">Aegilops tauschii subsp. strangulata</name>
    <name type="common">Goatgrass</name>
    <dbReference type="NCBI Taxonomy" id="200361"/>
    <lineage>
        <taxon>Eukaryota</taxon>
        <taxon>Viridiplantae</taxon>
        <taxon>Streptophyta</taxon>
        <taxon>Embryophyta</taxon>
        <taxon>Tracheophyta</taxon>
        <taxon>Spermatophyta</taxon>
        <taxon>Magnoliopsida</taxon>
        <taxon>Liliopsida</taxon>
        <taxon>Poales</taxon>
        <taxon>Poaceae</taxon>
        <taxon>BOP clade</taxon>
        <taxon>Pooideae</taxon>
        <taxon>Triticodae</taxon>
        <taxon>Triticeae</taxon>
        <taxon>Triticinae</taxon>
        <taxon>Aegilops</taxon>
    </lineage>
</organism>
<name>A0A453DUL5_AEGTS</name>
<reference evidence="1" key="5">
    <citation type="journal article" date="2021" name="G3 (Bethesda)">
        <title>Aegilops tauschii genome assembly Aet v5.0 features greater sequence contiguity and improved annotation.</title>
        <authorList>
            <person name="Wang L."/>
            <person name="Zhu T."/>
            <person name="Rodriguez J.C."/>
            <person name="Deal K.R."/>
            <person name="Dubcovsky J."/>
            <person name="McGuire P.E."/>
            <person name="Lux T."/>
            <person name="Spannagl M."/>
            <person name="Mayer K.F.X."/>
            <person name="Baldrich P."/>
            <person name="Meyers B.C."/>
            <person name="Huo N."/>
            <person name="Gu Y.Q."/>
            <person name="Zhou H."/>
            <person name="Devos K.M."/>
            <person name="Bennetzen J.L."/>
            <person name="Unver T."/>
            <person name="Budak H."/>
            <person name="Gulick P.J."/>
            <person name="Galiba G."/>
            <person name="Kalapos B."/>
            <person name="Nelson D.R."/>
            <person name="Li P."/>
            <person name="You F.M."/>
            <person name="Luo M.C."/>
            <person name="Dvorak J."/>
        </authorList>
    </citation>
    <scope>NUCLEOTIDE SEQUENCE [LARGE SCALE GENOMIC DNA]</scope>
    <source>
        <strain evidence="1">cv. AL8/78</strain>
    </source>
</reference>
<dbReference type="AlphaFoldDB" id="A0A453DUL5"/>
<proteinExistence type="predicted"/>
<evidence type="ECO:0000313" key="1">
    <source>
        <dbReference type="EnsemblPlants" id="AET3Gv20092300.18"/>
    </source>
</evidence>
<keyword evidence="2" id="KW-1185">Reference proteome</keyword>
<dbReference type="PANTHER" id="PTHR35738">
    <property type="entry name" value="OS05G0577800 PROTEIN"/>
    <property type="match status" value="1"/>
</dbReference>
<reference evidence="2" key="2">
    <citation type="journal article" date="2017" name="Nat. Plants">
        <title>The Aegilops tauschii genome reveals multiple impacts of transposons.</title>
        <authorList>
            <person name="Zhao G."/>
            <person name="Zou C."/>
            <person name="Li K."/>
            <person name="Wang K."/>
            <person name="Li T."/>
            <person name="Gao L."/>
            <person name="Zhang X."/>
            <person name="Wang H."/>
            <person name="Yang Z."/>
            <person name="Liu X."/>
            <person name="Jiang W."/>
            <person name="Mao L."/>
            <person name="Kong X."/>
            <person name="Jiao Y."/>
            <person name="Jia J."/>
        </authorList>
    </citation>
    <scope>NUCLEOTIDE SEQUENCE [LARGE SCALE GENOMIC DNA]</scope>
    <source>
        <strain evidence="2">cv. AL8/78</strain>
    </source>
</reference>
<dbReference type="Proteomes" id="UP000015105">
    <property type="component" value="Chromosome 3D"/>
</dbReference>